<evidence type="ECO:0000256" key="8">
    <source>
        <dbReference type="RuleBase" id="RU364068"/>
    </source>
</evidence>
<dbReference type="SUPFAM" id="SSF56655">
    <property type="entry name" value="Carbohydrate phosphatase"/>
    <property type="match status" value="1"/>
</dbReference>
<evidence type="ECO:0000256" key="6">
    <source>
        <dbReference type="ARBA" id="ARBA00022842"/>
    </source>
</evidence>
<keyword evidence="6 7" id="KW-0460">Magnesium</keyword>
<dbReference type="InterPro" id="IPR000760">
    <property type="entry name" value="Inositol_monophosphatase-like"/>
</dbReference>
<dbReference type="UniPathway" id="UPA00823">
    <property type="reaction ID" value="UER00788"/>
</dbReference>
<dbReference type="PRINTS" id="PR00377">
    <property type="entry name" value="IMPHPHTASES"/>
</dbReference>
<dbReference type="FunFam" id="3.30.540.10:FF:000004">
    <property type="entry name" value="Inositol-1-monophosphatase"/>
    <property type="match status" value="1"/>
</dbReference>
<dbReference type="InterPro" id="IPR033942">
    <property type="entry name" value="IMPase"/>
</dbReference>
<evidence type="ECO:0000256" key="1">
    <source>
        <dbReference type="ARBA" id="ARBA00001033"/>
    </source>
</evidence>
<evidence type="ECO:0000256" key="4">
    <source>
        <dbReference type="ARBA" id="ARBA00022723"/>
    </source>
</evidence>
<evidence type="ECO:0000256" key="5">
    <source>
        <dbReference type="ARBA" id="ARBA00022801"/>
    </source>
</evidence>
<accession>A0A8H6VLQ9</accession>
<dbReference type="EMBL" id="JABCIY010000044">
    <property type="protein sequence ID" value="KAF7194952.1"/>
    <property type="molecule type" value="Genomic_DNA"/>
</dbReference>
<feature type="compositionally biased region" description="Polar residues" evidence="9">
    <location>
        <begin position="303"/>
        <end position="315"/>
    </location>
</feature>
<comment type="caution">
    <text evidence="10">The sequence shown here is derived from an EMBL/GenBank/DDBJ whole genome shotgun (WGS) entry which is preliminary data.</text>
</comment>
<dbReference type="EC" id="3.1.3.25" evidence="8"/>
<evidence type="ECO:0000256" key="3">
    <source>
        <dbReference type="ARBA" id="ARBA00009759"/>
    </source>
</evidence>
<dbReference type="GO" id="GO:0046872">
    <property type="term" value="F:metal ion binding"/>
    <property type="evidence" value="ECO:0007669"/>
    <property type="project" value="UniProtKB-KW"/>
</dbReference>
<feature type="binding site" evidence="7">
    <location>
        <position position="91"/>
    </location>
    <ligand>
        <name>Mg(2+)</name>
        <dbReference type="ChEBI" id="CHEBI:18420"/>
        <label>1</label>
        <note>catalytic</note>
    </ligand>
</feature>
<comment type="catalytic activity">
    <reaction evidence="1 8">
        <text>a myo-inositol phosphate + H2O = myo-inositol + phosphate</text>
        <dbReference type="Rhea" id="RHEA:24056"/>
        <dbReference type="ChEBI" id="CHEBI:15377"/>
        <dbReference type="ChEBI" id="CHEBI:17268"/>
        <dbReference type="ChEBI" id="CHEBI:43474"/>
        <dbReference type="ChEBI" id="CHEBI:84139"/>
        <dbReference type="EC" id="3.1.3.25"/>
    </reaction>
</comment>
<dbReference type="Pfam" id="PF00459">
    <property type="entry name" value="Inositol_P"/>
    <property type="match status" value="1"/>
</dbReference>
<keyword evidence="11" id="KW-1185">Reference proteome</keyword>
<feature type="binding site" evidence="7">
    <location>
        <position position="71"/>
    </location>
    <ligand>
        <name>Mg(2+)</name>
        <dbReference type="ChEBI" id="CHEBI:18420"/>
        <label>1</label>
        <note>catalytic</note>
    </ligand>
</feature>
<dbReference type="Gene3D" id="3.30.540.10">
    <property type="entry name" value="Fructose-1,6-Bisphosphatase, subunit A, domain 1"/>
    <property type="match status" value="1"/>
</dbReference>
<dbReference type="Proteomes" id="UP000660729">
    <property type="component" value="Unassembled WGS sequence"/>
</dbReference>
<comment type="cofactor">
    <cofactor evidence="2 7 8">
        <name>Mg(2+)</name>
        <dbReference type="ChEBI" id="CHEBI:18420"/>
    </cofactor>
</comment>
<dbReference type="InterPro" id="IPR020550">
    <property type="entry name" value="Inositol_monophosphatase_CS"/>
</dbReference>
<dbReference type="GO" id="GO:0007165">
    <property type="term" value="P:signal transduction"/>
    <property type="evidence" value="ECO:0007669"/>
    <property type="project" value="TreeGrafter"/>
</dbReference>
<comment type="similarity">
    <text evidence="3 8">Belongs to the inositol monophosphatase superfamily.</text>
</comment>
<feature type="binding site" evidence="7">
    <location>
        <position position="89"/>
    </location>
    <ligand>
        <name>Mg(2+)</name>
        <dbReference type="ChEBI" id="CHEBI:18420"/>
        <label>1</label>
        <note>catalytic</note>
    </ligand>
</feature>
<name>A0A8H6VLQ9_9PEZI</name>
<feature type="region of interest" description="Disordered" evidence="9">
    <location>
        <begin position="294"/>
        <end position="322"/>
    </location>
</feature>
<dbReference type="CDD" id="cd01639">
    <property type="entry name" value="IMPase"/>
    <property type="match status" value="1"/>
</dbReference>
<sequence>MSSQDLATLCDFLVDVAKRAGDIVLKARPGPQEITDKKNSADVVTQTDQAVEAFIHQCLSQSYPKFAFIGEESFKSGVSITELPTFVVDPIDGTSNFIHGFPEVCVSIGVLVGCVPSVGVVYNPFRGELWTAVIGQGAFLEVPNMQMSCRKRQKLPLSTAALEMKSACIGIEFGSDREGANFELNLKVFSTLARTAATGGRFVNSLRCTGSAALAICRVAAGQQDAFWECGCWVWDVAAAWAILNEAGGIMVDGHPGVWDPPVDNRRYLAVRPATEGQQAFVEDFWSILGEDRSTYGPPPKSESITSTKKTNGSSLHHDQVA</sequence>
<dbReference type="AlphaFoldDB" id="A0A8H6VLQ9"/>
<evidence type="ECO:0000256" key="7">
    <source>
        <dbReference type="PIRSR" id="PIRSR600760-2"/>
    </source>
</evidence>
<evidence type="ECO:0000256" key="9">
    <source>
        <dbReference type="SAM" id="MobiDB-lite"/>
    </source>
</evidence>
<dbReference type="PROSITE" id="PS00630">
    <property type="entry name" value="IMP_2"/>
    <property type="match status" value="1"/>
</dbReference>
<dbReference type="GO" id="GO:0046854">
    <property type="term" value="P:phosphatidylinositol phosphate biosynthetic process"/>
    <property type="evidence" value="ECO:0007669"/>
    <property type="project" value="InterPro"/>
</dbReference>
<evidence type="ECO:0000313" key="10">
    <source>
        <dbReference type="EMBL" id="KAF7194952.1"/>
    </source>
</evidence>
<dbReference type="PROSITE" id="PS00629">
    <property type="entry name" value="IMP_1"/>
    <property type="match status" value="1"/>
</dbReference>
<keyword evidence="5 8" id="KW-0378">Hydrolase</keyword>
<dbReference type="GO" id="GO:0008934">
    <property type="term" value="F:inositol monophosphate 1-phosphatase activity"/>
    <property type="evidence" value="ECO:0007669"/>
    <property type="project" value="InterPro"/>
</dbReference>
<gene>
    <name evidence="10" type="ORF">HII31_03626</name>
</gene>
<feature type="binding site" evidence="7">
    <location>
        <position position="92"/>
    </location>
    <ligand>
        <name>Mg(2+)</name>
        <dbReference type="ChEBI" id="CHEBI:18420"/>
        <label>1</label>
        <note>catalytic</note>
    </ligand>
</feature>
<dbReference type="OrthoDB" id="10254945at2759"/>
<evidence type="ECO:0000256" key="2">
    <source>
        <dbReference type="ARBA" id="ARBA00001946"/>
    </source>
</evidence>
<dbReference type="Gene3D" id="3.40.190.80">
    <property type="match status" value="1"/>
</dbReference>
<dbReference type="GO" id="GO:0006021">
    <property type="term" value="P:inositol biosynthetic process"/>
    <property type="evidence" value="ECO:0007669"/>
    <property type="project" value="UniProtKB-UniPathway"/>
</dbReference>
<organism evidence="10 11">
    <name type="scientific">Pseudocercospora fuligena</name>
    <dbReference type="NCBI Taxonomy" id="685502"/>
    <lineage>
        <taxon>Eukaryota</taxon>
        <taxon>Fungi</taxon>
        <taxon>Dikarya</taxon>
        <taxon>Ascomycota</taxon>
        <taxon>Pezizomycotina</taxon>
        <taxon>Dothideomycetes</taxon>
        <taxon>Dothideomycetidae</taxon>
        <taxon>Mycosphaerellales</taxon>
        <taxon>Mycosphaerellaceae</taxon>
        <taxon>Pseudocercospora</taxon>
    </lineage>
</organism>
<reference evidence="10" key="1">
    <citation type="submission" date="2020-04" db="EMBL/GenBank/DDBJ databases">
        <title>Draft genome resource of the tomato pathogen Pseudocercospora fuligena.</title>
        <authorList>
            <person name="Zaccaron A."/>
        </authorList>
    </citation>
    <scope>NUCLEOTIDE SEQUENCE</scope>
    <source>
        <strain evidence="10">PF001</strain>
    </source>
</reference>
<dbReference type="PANTHER" id="PTHR20854:SF4">
    <property type="entry name" value="INOSITOL-1-MONOPHOSPHATASE-RELATED"/>
    <property type="match status" value="1"/>
</dbReference>
<dbReference type="InterPro" id="IPR020583">
    <property type="entry name" value="Inositol_monoP_metal-BS"/>
</dbReference>
<protein>
    <recommendedName>
        <fullName evidence="8">Inositol-1-monophosphatase</fullName>
        <ecNumber evidence="8">3.1.3.25</ecNumber>
    </recommendedName>
</protein>
<keyword evidence="4 7" id="KW-0479">Metal-binding</keyword>
<proteinExistence type="inferred from homology"/>
<feature type="binding site" evidence="7">
    <location>
        <position position="236"/>
    </location>
    <ligand>
        <name>Mg(2+)</name>
        <dbReference type="ChEBI" id="CHEBI:18420"/>
        <label>1</label>
        <note>catalytic</note>
    </ligand>
</feature>
<evidence type="ECO:0000313" key="11">
    <source>
        <dbReference type="Proteomes" id="UP000660729"/>
    </source>
</evidence>
<comment type="pathway">
    <text evidence="8">Polyol metabolism; myo-inositol biosynthesis; myo-inositol from D-glucose 6-phosphate: step 2/2.</text>
</comment>
<dbReference type="PANTHER" id="PTHR20854">
    <property type="entry name" value="INOSITOL MONOPHOSPHATASE"/>
    <property type="match status" value="1"/>
</dbReference>